<dbReference type="InterPro" id="IPR011034">
    <property type="entry name" value="Formyl_transferase-like_C_sf"/>
</dbReference>
<feature type="domain" description="Formyl transferase C-terminal" evidence="10">
    <location>
        <begin position="210"/>
        <end position="306"/>
    </location>
</feature>
<proteinExistence type="inferred from homology"/>
<protein>
    <recommendedName>
        <fullName evidence="4 8">Methionyl-tRNA formyltransferase</fullName>
        <ecNumber evidence="3 8">2.1.2.9</ecNumber>
    </recommendedName>
</protein>
<dbReference type="RefSeq" id="WP_183349087.1">
    <property type="nucleotide sequence ID" value="NZ_JACHEO010000004.1"/>
</dbReference>
<comment type="similarity">
    <text evidence="2 8">Belongs to the Fmt family.</text>
</comment>
<dbReference type="AlphaFoldDB" id="A0A840V0M2"/>
<dbReference type="GO" id="GO:0004479">
    <property type="term" value="F:methionyl-tRNA formyltransferase activity"/>
    <property type="evidence" value="ECO:0007669"/>
    <property type="project" value="UniProtKB-UniRule"/>
</dbReference>
<dbReference type="InterPro" id="IPR037022">
    <property type="entry name" value="Formyl_trans_C_sf"/>
</dbReference>
<evidence type="ECO:0000259" key="9">
    <source>
        <dbReference type="Pfam" id="PF00551"/>
    </source>
</evidence>
<dbReference type="Gene3D" id="3.10.25.10">
    <property type="entry name" value="Formyl transferase, C-terminal domain"/>
    <property type="match status" value="1"/>
</dbReference>
<dbReference type="PANTHER" id="PTHR11138:SF5">
    <property type="entry name" value="METHIONYL-TRNA FORMYLTRANSFERASE, MITOCHONDRIAL"/>
    <property type="match status" value="1"/>
</dbReference>
<dbReference type="Pfam" id="PF00551">
    <property type="entry name" value="Formyl_trans_N"/>
    <property type="match status" value="1"/>
</dbReference>
<evidence type="ECO:0000256" key="4">
    <source>
        <dbReference type="ARBA" id="ARBA00016014"/>
    </source>
</evidence>
<dbReference type="SUPFAM" id="SSF53328">
    <property type="entry name" value="Formyltransferase"/>
    <property type="match status" value="1"/>
</dbReference>
<evidence type="ECO:0000256" key="6">
    <source>
        <dbReference type="ARBA" id="ARBA00022917"/>
    </source>
</evidence>
<evidence type="ECO:0000313" key="11">
    <source>
        <dbReference type="EMBL" id="MBB5347370.1"/>
    </source>
</evidence>
<comment type="catalytic activity">
    <reaction evidence="7 8">
        <text>L-methionyl-tRNA(fMet) + (6R)-10-formyltetrahydrofolate = N-formyl-L-methionyl-tRNA(fMet) + (6S)-5,6,7,8-tetrahydrofolate + H(+)</text>
        <dbReference type="Rhea" id="RHEA:24380"/>
        <dbReference type="Rhea" id="RHEA-COMP:9952"/>
        <dbReference type="Rhea" id="RHEA-COMP:9953"/>
        <dbReference type="ChEBI" id="CHEBI:15378"/>
        <dbReference type="ChEBI" id="CHEBI:57453"/>
        <dbReference type="ChEBI" id="CHEBI:78530"/>
        <dbReference type="ChEBI" id="CHEBI:78844"/>
        <dbReference type="ChEBI" id="CHEBI:195366"/>
        <dbReference type="EC" id="2.1.2.9"/>
    </reaction>
</comment>
<keyword evidence="5 8" id="KW-0808">Transferase</keyword>
<accession>A0A840V0M2</accession>
<dbReference type="Proteomes" id="UP000539642">
    <property type="component" value="Unassembled WGS sequence"/>
</dbReference>
<keyword evidence="6 8" id="KW-0648">Protein biosynthesis</keyword>
<dbReference type="CDD" id="cd08704">
    <property type="entry name" value="Met_tRNA_FMT_C"/>
    <property type="match status" value="1"/>
</dbReference>
<evidence type="ECO:0000256" key="3">
    <source>
        <dbReference type="ARBA" id="ARBA00012261"/>
    </source>
</evidence>
<dbReference type="Gene3D" id="3.40.50.170">
    <property type="entry name" value="Formyl transferase, N-terminal domain"/>
    <property type="match status" value="1"/>
</dbReference>
<keyword evidence="12" id="KW-1185">Reference proteome</keyword>
<gene>
    <name evidence="8" type="primary">fmt</name>
    <name evidence="11" type="ORF">HNQ81_001086</name>
</gene>
<dbReference type="CDD" id="cd08646">
    <property type="entry name" value="FMT_core_Met-tRNA-FMT_N"/>
    <property type="match status" value="1"/>
</dbReference>
<feature type="domain" description="Formyl transferase N-terminal" evidence="9">
    <location>
        <begin position="8"/>
        <end position="186"/>
    </location>
</feature>
<dbReference type="HAMAP" id="MF_00182">
    <property type="entry name" value="Formyl_trans"/>
    <property type="match status" value="1"/>
</dbReference>
<dbReference type="InterPro" id="IPR044135">
    <property type="entry name" value="Met-tRNA-FMT_C"/>
</dbReference>
<dbReference type="InterPro" id="IPR005794">
    <property type="entry name" value="Fmt"/>
</dbReference>
<dbReference type="InterPro" id="IPR041711">
    <property type="entry name" value="Met-tRNA-FMT_N"/>
</dbReference>
<evidence type="ECO:0000256" key="1">
    <source>
        <dbReference type="ARBA" id="ARBA00002606"/>
    </source>
</evidence>
<dbReference type="SUPFAM" id="SSF50486">
    <property type="entry name" value="FMT C-terminal domain-like"/>
    <property type="match status" value="1"/>
</dbReference>
<name>A0A840V0M2_9BACT</name>
<dbReference type="GO" id="GO:0005829">
    <property type="term" value="C:cytosol"/>
    <property type="evidence" value="ECO:0007669"/>
    <property type="project" value="TreeGrafter"/>
</dbReference>
<comment type="function">
    <text evidence="1 8">Attaches a formyl group to the free amino group of methionyl-tRNA(fMet). The formyl group appears to play a dual role in the initiator identity of N-formylmethionyl-tRNA by promoting its recognition by IF2 and preventing the misappropriation of this tRNA by the elongation apparatus.</text>
</comment>
<evidence type="ECO:0000256" key="8">
    <source>
        <dbReference type="HAMAP-Rule" id="MF_00182"/>
    </source>
</evidence>
<dbReference type="Pfam" id="PF02911">
    <property type="entry name" value="Formyl_trans_C"/>
    <property type="match status" value="1"/>
</dbReference>
<dbReference type="NCBIfam" id="TIGR00460">
    <property type="entry name" value="fmt"/>
    <property type="match status" value="1"/>
</dbReference>
<dbReference type="EMBL" id="JACHEO010000004">
    <property type="protein sequence ID" value="MBB5347370.1"/>
    <property type="molecule type" value="Genomic_DNA"/>
</dbReference>
<dbReference type="InterPro" id="IPR002376">
    <property type="entry name" value="Formyl_transf_N"/>
</dbReference>
<evidence type="ECO:0000259" key="10">
    <source>
        <dbReference type="Pfam" id="PF02911"/>
    </source>
</evidence>
<feature type="binding site" evidence="8">
    <location>
        <begin position="115"/>
        <end position="118"/>
    </location>
    <ligand>
        <name>(6S)-5,6,7,8-tetrahydrofolate</name>
        <dbReference type="ChEBI" id="CHEBI:57453"/>
    </ligand>
</feature>
<evidence type="ECO:0000313" key="12">
    <source>
        <dbReference type="Proteomes" id="UP000539642"/>
    </source>
</evidence>
<evidence type="ECO:0000256" key="5">
    <source>
        <dbReference type="ARBA" id="ARBA00022679"/>
    </source>
</evidence>
<evidence type="ECO:0000256" key="7">
    <source>
        <dbReference type="ARBA" id="ARBA00048558"/>
    </source>
</evidence>
<reference evidence="11 12" key="1">
    <citation type="submission" date="2020-08" db="EMBL/GenBank/DDBJ databases">
        <title>Genomic Encyclopedia of Type Strains, Phase IV (KMG-IV): sequencing the most valuable type-strain genomes for metagenomic binning, comparative biology and taxonomic classification.</title>
        <authorList>
            <person name="Goeker M."/>
        </authorList>
    </citation>
    <scope>NUCLEOTIDE SEQUENCE [LARGE SCALE GENOMIC DNA]</scope>
    <source>
        <strain evidence="11 12">DSM 28570</strain>
    </source>
</reference>
<sequence length="316" mass="33807">MTTTPPLRVVFMGTPDFAVASLQALLDGPDEVVAVISQPDRPKGRGKKLSPPPVKTLAAAHGIPVLQPLKIRTEAFRDELLAFNPDLVVVAAYGRILPPSLLHLAPFGAINVHGSLLPRHRGAAPVQWAIINGDREVGVTIIQMDEGMDTGDILLAEAMTADPDETAGSLFVKLAELGGRTLRRAIDRLKAGNLPPTPQDHSRATAAPMLKKEDGIIDWSLPAERLHCLIRGLDPWPAASCRIGDQRCNLFSPEVIHKDSEAAPGTVVAATKEGLLIATGYNLLLIREIQPEGRKRMAVSAFLCGHPLTPGTLLAP</sequence>
<comment type="caution">
    <text evidence="11">The sequence shown here is derived from an EMBL/GenBank/DDBJ whole genome shotgun (WGS) entry which is preliminary data.</text>
</comment>
<evidence type="ECO:0000256" key="2">
    <source>
        <dbReference type="ARBA" id="ARBA00010699"/>
    </source>
</evidence>
<dbReference type="InterPro" id="IPR036477">
    <property type="entry name" value="Formyl_transf_N_sf"/>
</dbReference>
<dbReference type="InterPro" id="IPR005793">
    <property type="entry name" value="Formyl_trans_C"/>
</dbReference>
<organism evidence="11 12">
    <name type="scientific">Desulfoprunum benzoelyticum</name>
    <dbReference type="NCBI Taxonomy" id="1506996"/>
    <lineage>
        <taxon>Bacteria</taxon>
        <taxon>Pseudomonadati</taxon>
        <taxon>Thermodesulfobacteriota</taxon>
        <taxon>Desulfobulbia</taxon>
        <taxon>Desulfobulbales</taxon>
        <taxon>Desulfobulbaceae</taxon>
        <taxon>Desulfoprunum</taxon>
    </lineage>
</organism>
<dbReference type="PANTHER" id="PTHR11138">
    <property type="entry name" value="METHIONYL-TRNA FORMYLTRANSFERASE"/>
    <property type="match status" value="1"/>
</dbReference>
<dbReference type="EC" id="2.1.2.9" evidence="3 8"/>